<dbReference type="Proteomes" id="UP000249432">
    <property type="component" value="Unassembled WGS sequence"/>
</dbReference>
<dbReference type="EMBL" id="QFRA01000006">
    <property type="protein sequence ID" value="PZR05416.1"/>
    <property type="molecule type" value="Genomic_DNA"/>
</dbReference>
<reference evidence="1 2" key="1">
    <citation type="submission" date="2017-08" db="EMBL/GenBank/DDBJ databases">
        <title>Infants hospitalized years apart are colonized by the same room-sourced microbial strains.</title>
        <authorList>
            <person name="Brooks B."/>
            <person name="Olm M.R."/>
            <person name="Firek B.A."/>
            <person name="Baker R."/>
            <person name="Thomas B.C."/>
            <person name="Morowitz M.J."/>
            <person name="Banfield J.F."/>
        </authorList>
    </citation>
    <scope>NUCLEOTIDE SEQUENCE [LARGE SCALE GENOMIC DNA]</scope>
    <source>
        <strain evidence="1">S2_003_000_R1_3</strain>
    </source>
</reference>
<protein>
    <submittedName>
        <fullName evidence="1">Uncharacterized protein</fullName>
    </submittedName>
</protein>
<name>A0A2W5T0I1_9CORY</name>
<sequence length="70" mass="7725">MELDNGIDGVTFLFSAVSITSFTFSIVGSFEVSVADTPLGLFTFDIADTTQFYEGTNQICRMVMGWQILK</sequence>
<evidence type="ECO:0000313" key="1">
    <source>
        <dbReference type="EMBL" id="PZR05416.1"/>
    </source>
</evidence>
<evidence type="ECO:0000313" key="2">
    <source>
        <dbReference type="Proteomes" id="UP000249432"/>
    </source>
</evidence>
<gene>
    <name evidence="1" type="ORF">DI525_03805</name>
</gene>
<dbReference type="AlphaFoldDB" id="A0A2W5T0I1"/>
<organism evidence="1 2">
    <name type="scientific">Corynebacterium kroppenstedtii</name>
    <dbReference type="NCBI Taxonomy" id="161879"/>
    <lineage>
        <taxon>Bacteria</taxon>
        <taxon>Bacillati</taxon>
        <taxon>Actinomycetota</taxon>
        <taxon>Actinomycetes</taxon>
        <taxon>Mycobacteriales</taxon>
        <taxon>Corynebacteriaceae</taxon>
        <taxon>Corynebacterium</taxon>
    </lineage>
</organism>
<comment type="caution">
    <text evidence="1">The sequence shown here is derived from an EMBL/GenBank/DDBJ whole genome shotgun (WGS) entry which is preliminary data.</text>
</comment>
<accession>A0A2W5T0I1</accession>
<proteinExistence type="predicted"/>